<keyword evidence="2" id="KW-0732">Signal</keyword>
<dbReference type="Proteomes" id="UP001177003">
    <property type="component" value="Chromosome 4"/>
</dbReference>
<evidence type="ECO:0000313" key="3">
    <source>
        <dbReference type="EMBL" id="CAI9278144.1"/>
    </source>
</evidence>
<dbReference type="AlphaFoldDB" id="A0AA35YQA5"/>
<evidence type="ECO:0008006" key="5">
    <source>
        <dbReference type="Google" id="ProtNLM"/>
    </source>
</evidence>
<reference evidence="3" key="1">
    <citation type="submission" date="2023-04" db="EMBL/GenBank/DDBJ databases">
        <authorList>
            <person name="Vijverberg K."/>
            <person name="Xiong W."/>
            <person name="Schranz E."/>
        </authorList>
    </citation>
    <scope>NUCLEOTIDE SEQUENCE</scope>
</reference>
<evidence type="ECO:0000256" key="1">
    <source>
        <dbReference type="SAM" id="MobiDB-lite"/>
    </source>
</evidence>
<dbReference type="PANTHER" id="PTHR37897">
    <property type="entry name" value="DNAK FAMILY PROTEIN"/>
    <property type="match status" value="1"/>
</dbReference>
<sequence>MNWLVGWLVGWLVIVISVIPCKHLVKPPPSLPLYSVSCDCLNVFPTNVSIYISTVNNTTCTSLHCVMKDLSFLGLHNSLGLKMNKGLKNLCTGDTSTSTLKQQKSPPMAGGNSQQQATLEEMIMRLDLEEKMAARAKLQEEHRMSCVNSSDILRCARNALNQYPRFSLDGKDAMYRSSFRNPTSVAVDLRSCLPAKVAGERVIWCTPGPVGRLMGLDAMPIPVRLKLNRRINSCCILRNHKNLRKTCFHHHLPLPLGLASSSTAAGCSVMKPM</sequence>
<evidence type="ECO:0000313" key="4">
    <source>
        <dbReference type="Proteomes" id="UP001177003"/>
    </source>
</evidence>
<organism evidence="3 4">
    <name type="scientific">Lactuca saligna</name>
    <name type="common">Willowleaf lettuce</name>
    <dbReference type="NCBI Taxonomy" id="75948"/>
    <lineage>
        <taxon>Eukaryota</taxon>
        <taxon>Viridiplantae</taxon>
        <taxon>Streptophyta</taxon>
        <taxon>Embryophyta</taxon>
        <taxon>Tracheophyta</taxon>
        <taxon>Spermatophyta</taxon>
        <taxon>Magnoliopsida</taxon>
        <taxon>eudicotyledons</taxon>
        <taxon>Gunneridae</taxon>
        <taxon>Pentapetalae</taxon>
        <taxon>asterids</taxon>
        <taxon>campanulids</taxon>
        <taxon>Asterales</taxon>
        <taxon>Asteraceae</taxon>
        <taxon>Cichorioideae</taxon>
        <taxon>Cichorieae</taxon>
        <taxon>Lactucinae</taxon>
        <taxon>Lactuca</taxon>
    </lineage>
</organism>
<accession>A0AA35YQA5</accession>
<dbReference type="EMBL" id="OX465080">
    <property type="protein sequence ID" value="CAI9278144.1"/>
    <property type="molecule type" value="Genomic_DNA"/>
</dbReference>
<name>A0AA35YQA5_LACSI</name>
<dbReference type="PANTHER" id="PTHR37897:SF1">
    <property type="entry name" value="DUF3741 DOMAIN-CONTAINING PROTEIN"/>
    <property type="match status" value="1"/>
</dbReference>
<gene>
    <name evidence="3" type="ORF">LSALG_LOCUS18032</name>
</gene>
<feature type="chain" id="PRO_5041213748" description="DUF3741 domain-containing protein" evidence="2">
    <location>
        <begin position="19"/>
        <end position="273"/>
    </location>
</feature>
<evidence type="ECO:0000256" key="2">
    <source>
        <dbReference type="SAM" id="SignalP"/>
    </source>
</evidence>
<feature type="region of interest" description="Disordered" evidence="1">
    <location>
        <begin position="96"/>
        <end position="116"/>
    </location>
</feature>
<proteinExistence type="predicted"/>
<protein>
    <recommendedName>
        <fullName evidence="5">DUF3741 domain-containing protein</fullName>
    </recommendedName>
</protein>
<keyword evidence="4" id="KW-1185">Reference proteome</keyword>
<feature type="signal peptide" evidence="2">
    <location>
        <begin position="1"/>
        <end position="18"/>
    </location>
</feature>